<dbReference type="InterPro" id="IPR001905">
    <property type="entry name" value="Ammonium_transpt"/>
</dbReference>
<feature type="domain" description="Ammonium transporter AmtB-like" evidence="9">
    <location>
        <begin position="1"/>
        <end position="285"/>
    </location>
</feature>
<dbReference type="eggNOG" id="KOG0682">
    <property type="taxonomic scope" value="Eukaryota"/>
</dbReference>
<evidence type="ECO:0000256" key="4">
    <source>
        <dbReference type="ARBA" id="ARBA00022692"/>
    </source>
</evidence>
<proteinExistence type="inferred from homology"/>
<keyword evidence="7" id="KW-0924">Ammonia transport</keyword>
<dbReference type="PANTHER" id="PTHR43029:SF15">
    <property type="entry name" value="AMMONIUM TRANSPORTER"/>
    <property type="match status" value="1"/>
</dbReference>
<name>R8B941_PHAM7</name>
<dbReference type="AlphaFoldDB" id="R8B941"/>
<evidence type="ECO:0000256" key="3">
    <source>
        <dbReference type="ARBA" id="ARBA00022448"/>
    </source>
</evidence>
<dbReference type="KEGG" id="tmn:UCRPA7_8686"/>
<feature type="transmembrane region" description="Helical" evidence="8">
    <location>
        <begin position="78"/>
        <end position="95"/>
    </location>
</feature>
<accession>R8B941</accession>
<keyword evidence="3" id="KW-0813">Transport</keyword>
<feature type="transmembrane region" description="Helical" evidence="8">
    <location>
        <begin position="40"/>
        <end position="57"/>
    </location>
</feature>
<evidence type="ECO:0000256" key="5">
    <source>
        <dbReference type="ARBA" id="ARBA00022989"/>
    </source>
</evidence>
<feature type="transmembrane region" description="Helical" evidence="8">
    <location>
        <begin position="239"/>
        <end position="264"/>
    </location>
</feature>
<organism evidence="10 11">
    <name type="scientific">Phaeoacremonium minimum (strain UCR-PA7)</name>
    <name type="common">Esca disease fungus</name>
    <name type="synonym">Togninia minima</name>
    <dbReference type="NCBI Taxonomy" id="1286976"/>
    <lineage>
        <taxon>Eukaryota</taxon>
        <taxon>Fungi</taxon>
        <taxon>Dikarya</taxon>
        <taxon>Ascomycota</taxon>
        <taxon>Pezizomycotina</taxon>
        <taxon>Sordariomycetes</taxon>
        <taxon>Sordariomycetidae</taxon>
        <taxon>Togniniales</taxon>
        <taxon>Togniniaceae</taxon>
        <taxon>Phaeoacremonium</taxon>
    </lineage>
</organism>
<protein>
    <submittedName>
        <fullName evidence="10">Putative ammonium transporter protein</fullName>
    </submittedName>
</protein>
<gene>
    <name evidence="10" type="ORF">UCRPA7_8686</name>
</gene>
<keyword evidence="4 8" id="KW-0812">Transmembrane</keyword>
<dbReference type="PROSITE" id="PS01219">
    <property type="entry name" value="AMMONIUM_TRANSP"/>
    <property type="match status" value="1"/>
</dbReference>
<dbReference type="InterPro" id="IPR029020">
    <property type="entry name" value="Ammonium/urea_transptr"/>
</dbReference>
<keyword evidence="6 8" id="KW-0472">Membrane</keyword>
<dbReference type="PANTHER" id="PTHR43029">
    <property type="entry name" value="AMMONIUM TRANSPORTER MEP2"/>
    <property type="match status" value="1"/>
</dbReference>
<evidence type="ECO:0000259" key="9">
    <source>
        <dbReference type="Pfam" id="PF00909"/>
    </source>
</evidence>
<dbReference type="GO" id="GO:0008519">
    <property type="term" value="F:ammonium channel activity"/>
    <property type="evidence" value="ECO:0007669"/>
    <property type="project" value="InterPro"/>
</dbReference>
<keyword evidence="5 8" id="KW-1133">Transmembrane helix</keyword>
<dbReference type="Pfam" id="PF00909">
    <property type="entry name" value="Ammonium_transp"/>
    <property type="match status" value="1"/>
</dbReference>
<reference evidence="11" key="1">
    <citation type="journal article" date="2013" name="Genome Announc.">
        <title>Draft genome sequence of the ascomycete Phaeoacremonium aleophilum strain UCR-PA7, a causal agent of the esca disease complex in grapevines.</title>
        <authorList>
            <person name="Blanco-Ulate B."/>
            <person name="Rolshausen P."/>
            <person name="Cantu D."/>
        </authorList>
    </citation>
    <scope>NUCLEOTIDE SEQUENCE [LARGE SCALE GENOMIC DNA]</scope>
    <source>
        <strain evidence="11">UCR-PA7</strain>
    </source>
</reference>
<dbReference type="InterPro" id="IPR024041">
    <property type="entry name" value="NH4_transpt_AmtB-like_dom"/>
</dbReference>
<dbReference type="Gene3D" id="1.10.3430.10">
    <property type="entry name" value="Ammonium transporter AmtB like domains"/>
    <property type="match status" value="1"/>
</dbReference>
<dbReference type="Proteomes" id="UP000014074">
    <property type="component" value="Unassembled WGS sequence"/>
</dbReference>
<sequence>MLFLLCWTTFVYYILAYWEWNPSGWLYNLGLYDFAGSGPVHIASGFSALAWSMMLGPRIADTTATERKKLVHFKPHNPFLMCLGTVLIWFGWFAFNGASTANLSLRSIYVVVNTNLAACGGGISWVLIEYIYSRKFSLLGFCSGIISGLVGITPAAGYVPVYVAALVGFLTSIACFYTNKYKYVLSIDEGLDIFAIHGVGGYVGDLLTGLFAANFVPALDGVSGSSYAGGWWNRNFRQLGLQLAGATTCAVWSFVVSCILLFIINKIPGLHIRESEEDELRGLDHKYLHDVDWDDHYTNGWTTPYPQTNDGVPVVSGLSVNRHPEPEPMVTSPAKQD</sequence>
<evidence type="ECO:0000313" key="11">
    <source>
        <dbReference type="Proteomes" id="UP000014074"/>
    </source>
</evidence>
<dbReference type="OrthoDB" id="534912at2759"/>
<comment type="similarity">
    <text evidence="2">Belongs to the ammonia transporter channel (TC 1.A.11.2) family.</text>
</comment>
<dbReference type="HOGENOM" id="CLU_000445_33_5_1"/>
<evidence type="ECO:0000256" key="1">
    <source>
        <dbReference type="ARBA" id="ARBA00004141"/>
    </source>
</evidence>
<evidence type="ECO:0000256" key="7">
    <source>
        <dbReference type="ARBA" id="ARBA00023177"/>
    </source>
</evidence>
<feature type="transmembrane region" description="Helical" evidence="8">
    <location>
        <begin position="107"/>
        <end position="128"/>
    </location>
</feature>
<keyword evidence="11" id="KW-1185">Reference proteome</keyword>
<comment type="subcellular location">
    <subcellularLocation>
        <location evidence="1">Membrane</location>
        <topology evidence="1">Multi-pass membrane protein</topology>
    </subcellularLocation>
</comment>
<feature type="transmembrane region" description="Helical" evidence="8">
    <location>
        <begin position="159"/>
        <end position="178"/>
    </location>
</feature>
<feature type="transmembrane region" description="Helical" evidence="8">
    <location>
        <begin position="135"/>
        <end position="153"/>
    </location>
</feature>
<evidence type="ECO:0000256" key="8">
    <source>
        <dbReference type="SAM" id="Phobius"/>
    </source>
</evidence>
<evidence type="ECO:0000256" key="2">
    <source>
        <dbReference type="ARBA" id="ARBA00005887"/>
    </source>
</evidence>
<dbReference type="GeneID" id="19329561"/>
<evidence type="ECO:0000256" key="6">
    <source>
        <dbReference type="ARBA" id="ARBA00023136"/>
    </source>
</evidence>
<dbReference type="InterPro" id="IPR018047">
    <property type="entry name" value="Ammonium_transpt_CS"/>
</dbReference>
<dbReference type="SUPFAM" id="SSF111352">
    <property type="entry name" value="Ammonium transporter"/>
    <property type="match status" value="1"/>
</dbReference>
<dbReference type="EMBL" id="KB933372">
    <property type="protein sequence ID" value="EON95806.1"/>
    <property type="molecule type" value="Genomic_DNA"/>
</dbReference>
<evidence type="ECO:0000313" key="10">
    <source>
        <dbReference type="EMBL" id="EON95806.1"/>
    </source>
</evidence>
<feature type="transmembrane region" description="Helical" evidence="8">
    <location>
        <begin position="199"/>
        <end position="219"/>
    </location>
</feature>
<dbReference type="RefSeq" id="XP_007919388.1">
    <property type="nucleotide sequence ID" value="XM_007921197.1"/>
</dbReference>
<dbReference type="GO" id="GO:0005886">
    <property type="term" value="C:plasma membrane"/>
    <property type="evidence" value="ECO:0007669"/>
    <property type="project" value="TreeGrafter"/>
</dbReference>